<evidence type="ECO:0000313" key="4">
    <source>
        <dbReference type="Proteomes" id="UP000462865"/>
    </source>
</evidence>
<reference evidence="1 4" key="4">
    <citation type="journal article" date="2019" name="Nat. Med.">
        <title>A library of human gut bacterial isolates paired with longitudinal multiomics data enables mechanistic microbiome research.</title>
        <authorList>
            <person name="Poyet M."/>
            <person name="Groussin M."/>
            <person name="Gibbons S.M."/>
            <person name="Avila-Pacheco J."/>
            <person name="Jiang X."/>
            <person name="Kearney S.M."/>
            <person name="Perrotta A.R."/>
            <person name="Berdy B."/>
            <person name="Zhao S."/>
            <person name="Lieberman T.D."/>
            <person name="Swanson P.K."/>
            <person name="Smith M."/>
            <person name="Roesemann S."/>
            <person name="Alexander J.E."/>
            <person name="Rich S.A."/>
            <person name="Livny J."/>
            <person name="Vlamakis H."/>
            <person name="Clish C."/>
            <person name="Bullock K."/>
            <person name="Deik A."/>
            <person name="Scott J."/>
            <person name="Pierce K.A."/>
            <person name="Xavier R.J."/>
            <person name="Alm E.J."/>
        </authorList>
    </citation>
    <scope>NUCLEOTIDE SEQUENCE [LARGE SCALE GENOMIC DNA]</scope>
    <source>
        <strain evidence="1 4">BIOML-A1</strain>
    </source>
</reference>
<dbReference type="Proteomes" id="UP000285258">
    <property type="component" value="Unassembled WGS sequence"/>
</dbReference>
<protein>
    <submittedName>
        <fullName evidence="2">Type III toxin-antitoxin system ToxN/AbiQ family toxin</fullName>
    </submittedName>
</protein>
<reference evidence="3" key="1">
    <citation type="submission" date="2018-05" db="EMBL/GenBank/DDBJ databases">
        <title>Genome Sequencing of selected type strains of the family Eggerthellaceae.</title>
        <authorList>
            <person name="Danylec N."/>
            <person name="Stoll D.A."/>
            <person name="Doetsch A."/>
            <person name="Huch M."/>
        </authorList>
    </citation>
    <scope>NUCLEOTIDE SEQUENCE [LARGE SCALE GENOMIC DNA]</scope>
    <source>
        <strain evidence="3">DSM 27213</strain>
    </source>
</reference>
<accession>A0A423UHD5</accession>
<reference evidence="2" key="3">
    <citation type="journal article" date="2019" name="Microbiol. Resour. Announc.">
        <title>Draft Genome Sequences of Type Strains of Gordonibacter faecihominis, Paraeggerthella hongkongensis, Parvibacter caecicola,Slackia equolifaciens, Slackia faecicanis, and Slackia isoflavoniconvertens.</title>
        <authorList>
            <person name="Danylec N."/>
            <person name="Stoll D.A."/>
            <person name="Dotsch A."/>
            <person name="Huch M."/>
        </authorList>
    </citation>
    <scope>NUCLEOTIDE SEQUENCE</scope>
    <source>
        <strain evidence="2">DSM 27213</strain>
    </source>
</reference>
<dbReference type="AlphaFoldDB" id="A0A423UHD5"/>
<dbReference type="Gene3D" id="3.10.129.130">
    <property type="match status" value="1"/>
</dbReference>
<evidence type="ECO:0000313" key="2">
    <source>
        <dbReference type="EMBL" id="ROT88239.1"/>
    </source>
</evidence>
<dbReference type="Proteomes" id="UP000462865">
    <property type="component" value="Unassembled WGS sequence"/>
</dbReference>
<evidence type="ECO:0000313" key="3">
    <source>
        <dbReference type="Proteomes" id="UP000285258"/>
    </source>
</evidence>
<dbReference type="InterPro" id="IPR053735">
    <property type="entry name" value="Type_III_TA_endoRNase"/>
</dbReference>
<proteinExistence type="predicted"/>
<dbReference type="EMBL" id="WKZA01000052">
    <property type="protein sequence ID" value="MSA95499.1"/>
    <property type="molecule type" value="Genomic_DNA"/>
</dbReference>
<dbReference type="GO" id="GO:0003723">
    <property type="term" value="F:RNA binding"/>
    <property type="evidence" value="ECO:0007669"/>
    <property type="project" value="InterPro"/>
</dbReference>
<reference evidence="2" key="2">
    <citation type="journal article" date="2019" name="Int. J. Syst. Evol. Microbiol.">
        <title>Gordonibacter faecihominis is a later heterotypic synonym of Gordonibacter urolithinfaciens.</title>
        <authorList>
            <person name="Danylec N."/>
            <person name="Stoll D.A."/>
            <person name="Huch M."/>
        </authorList>
    </citation>
    <scope>NUCLEOTIDE SEQUENCE</scope>
    <source>
        <strain evidence="2">DSM 27213</strain>
    </source>
</reference>
<dbReference type="EMBL" id="QIBW01000020">
    <property type="protein sequence ID" value="ROT88239.1"/>
    <property type="molecule type" value="Genomic_DNA"/>
</dbReference>
<name>A0A423UHD5_9ACTN</name>
<organism evidence="2 3">
    <name type="scientific">Gordonibacter urolithinfaciens</name>
    <dbReference type="NCBI Taxonomy" id="1335613"/>
    <lineage>
        <taxon>Bacteria</taxon>
        <taxon>Bacillati</taxon>
        <taxon>Actinomycetota</taxon>
        <taxon>Coriobacteriia</taxon>
        <taxon>Eggerthellales</taxon>
        <taxon>Eggerthellaceae</taxon>
        <taxon>Gordonibacter</taxon>
    </lineage>
</organism>
<gene>
    <name evidence="2" type="ORF">DMP12_12745</name>
    <name evidence="1" type="ORF">GKG38_10625</name>
</gene>
<dbReference type="GO" id="GO:0004521">
    <property type="term" value="F:RNA endonuclease activity"/>
    <property type="evidence" value="ECO:0007669"/>
    <property type="project" value="InterPro"/>
</dbReference>
<comment type="caution">
    <text evidence="2">The sequence shown here is derived from an EMBL/GenBank/DDBJ whole genome shotgun (WGS) entry which is preliminary data.</text>
</comment>
<dbReference type="Pfam" id="PF13958">
    <property type="entry name" value="ToxN_toxin"/>
    <property type="match status" value="1"/>
</dbReference>
<sequence>MSGSSSRAAHLFYKGEIMGALNFYTVDQAYIDELQAIEPKVPNVQYEKHNKFVCGVLFRIHGLDYFAPVSSFTKSQKTSFVIKNVNNKPVGSLRFSFMFPIPPDLRAVKSFDEEDYQRKRLLLEEYQYCNRKARQIVSKAQHVYDMATSGKDPHLAAVCCDFKRLEAHLRERQANS</sequence>
<evidence type="ECO:0000313" key="1">
    <source>
        <dbReference type="EMBL" id="MSA95499.1"/>
    </source>
</evidence>
<dbReference type="InterPro" id="IPR025911">
    <property type="entry name" value="ToxN/AbiQ_toxin"/>
</dbReference>